<keyword evidence="3" id="KW-1185">Reference proteome</keyword>
<proteinExistence type="inferred from homology"/>
<evidence type="ECO:0000256" key="1">
    <source>
        <dbReference type="ARBA" id="ARBA00007865"/>
    </source>
</evidence>
<dbReference type="InterPro" id="IPR007325">
    <property type="entry name" value="KFase/CYL"/>
</dbReference>
<name>A0A9P8G3N8_AURME</name>
<sequence>MQPSQRPPFSSLPLRPEDPPYSAWTLYGPKDELGTLNLLTPDRVLAAAKEIQLGESFGLNLPLNQPHPPSHNRLPFTHKITHKSPRNVHDDVIEMNTQCSTQWDGFRHYGYQDLQVCYNGVTIPEISGPDAGDVLGTGAWCKKGVVGRGVLLDYARYADSRGITYYPLGSQAIPLAELRACAEHQGTTFKEGDILMIRFGWTKGYQALDDAGRSAWAKRSPVELIGVQTSKEMAEWLWDTGFSAVAADTVAFERQPFDPAGEPGGLERISLHEILLGGWGMPIGEMWDLEAISEACNRHKRYTFFLTSMPLNIPGGVAGPANVTALM</sequence>
<evidence type="ECO:0000313" key="2">
    <source>
        <dbReference type="EMBL" id="KAG9990189.1"/>
    </source>
</evidence>
<dbReference type="AlphaFoldDB" id="A0A9P8G3N8"/>
<organism evidence="2 3">
    <name type="scientific">Aureobasidium melanogenum</name>
    <name type="common">Aureobasidium pullulans var. melanogenum</name>
    <dbReference type="NCBI Taxonomy" id="46634"/>
    <lineage>
        <taxon>Eukaryota</taxon>
        <taxon>Fungi</taxon>
        <taxon>Dikarya</taxon>
        <taxon>Ascomycota</taxon>
        <taxon>Pezizomycotina</taxon>
        <taxon>Dothideomycetes</taxon>
        <taxon>Dothideomycetidae</taxon>
        <taxon>Dothideales</taxon>
        <taxon>Saccotheciaceae</taxon>
        <taxon>Aureobasidium</taxon>
    </lineage>
</organism>
<evidence type="ECO:0008006" key="4">
    <source>
        <dbReference type="Google" id="ProtNLM"/>
    </source>
</evidence>
<dbReference type="PANTHER" id="PTHR34861">
    <property type="match status" value="1"/>
</dbReference>
<feature type="non-terminal residue" evidence="2">
    <location>
        <position position="327"/>
    </location>
</feature>
<dbReference type="EMBL" id="JAHFXS010000043">
    <property type="protein sequence ID" value="KAG9990189.1"/>
    <property type="molecule type" value="Genomic_DNA"/>
</dbReference>
<dbReference type="Gene3D" id="3.50.30.50">
    <property type="entry name" value="Putative cyclase"/>
    <property type="match status" value="1"/>
</dbReference>
<reference evidence="2" key="1">
    <citation type="journal article" date="2021" name="J Fungi (Basel)">
        <title>Virulence traits and population genomics of the black yeast Aureobasidium melanogenum.</title>
        <authorList>
            <person name="Cernosa A."/>
            <person name="Sun X."/>
            <person name="Gostincar C."/>
            <person name="Fang C."/>
            <person name="Gunde-Cimerman N."/>
            <person name="Song Z."/>
        </authorList>
    </citation>
    <scope>NUCLEOTIDE SEQUENCE</scope>
    <source>
        <strain evidence="2">EXF-9298</strain>
    </source>
</reference>
<protein>
    <recommendedName>
        <fullName evidence="4">Cyclase</fullName>
    </recommendedName>
</protein>
<dbReference type="SUPFAM" id="SSF102198">
    <property type="entry name" value="Putative cyclase"/>
    <property type="match status" value="1"/>
</dbReference>
<comment type="caution">
    <text evidence="2">The sequence shown here is derived from an EMBL/GenBank/DDBJ whole genome shotgun (WGS) entry which is preliminary data.</text>
</comment>
<accession>A0A9P8G3N8</accession>
<comment type="similarity">
    <text evidence="1">Belongs to the Cyclase 1 superfamily.</text>
</comment>
<dbReference type="Proteomes" id="UP000729357">
    <property type="component" value="Unassembled WGS sequence"/>
</dbReference>
<dbReference type="Pfam" id="PF04199">
    <property type="entry name" value="Cyclase"/>
    <property type="match status" value="1"/>
</dbReference>
<dbReference type="PANTHER" id="PTHR34861:SF11">
    <property type="entry name" value="CYCLASE"/>
    <property type="match status" value="1"/>
</dbReference>
<dbReference type="GO" id="GO:0019441">
    <property type="term" value="P:L-tryptophan catabolic process to kynurenine"/>
    <property type="evidence" value="ECO:0007669"/>
    <property type="project" value="InterPro"/>
</dbReference>
<dbReference type="InterPro" id="IPR037175">
    <property type="entry name" value="KFase_sf"/>
</dbReference>
<reference evidence="2" key="2">
    <citation type="submission" date="2021-08" db="EMBL/GenBank/DDBJ databases">
        <authorList>
            <person name="Gostincar C."/>
            <person name="Sun X."/>
            <person name="Song Z."/>
            <person name="Gunde-Cimerman N."/>
        </authorList>
    </citation>
    <scope>NUCLEOTIDE SEQUENCE</scope>
    <source>
        <strain evidence="2">EXF-9298</strain>
    </source>
</reference>
<gene>
    <name evidence="2" type="ORF">KCU98_g1322</name>
</gene>
<dbReference type="GO" id="GO:0004061">
    <property type="term" value="F:arylformamidase activity"/>
    <property type="evidence" value="ECO:0007669"/>
    <property type="project" value="InterPro"/>
</dbReference>
<evidence type="ECO:0000313" key="3">
    <source>
        <dbReference type="Proteomes" id="UP000729357"/>
    </source>
</evidence>